<dbReference type="PANTHER" id="PTHR32481">
    <property type="entry name" value="AMINOPEPTIDASE"/>
    <property type="match status" value="1"/>
</dbReference>
<keyword evidence="2" id="KW-0031">Aminopeptidase</keyword>
<evidence type="ECO:0000256" key="4">
    <source>
        <dbReference type="ARBA" id="ARBA00022723"/>
    </source>
</evidence>
<gene>
    <name evidence="6" type="ORF">EIMP300_84770</name>
</gene>
<proteinExistence type="inferred from homology"/>
<dbReference type="Pfam" id="PF05343">
    <property type="entry name" value="Peptidase_M42"/>
    <property type="match status" value="1"/>
</dbReference>
<comment type="similarity">
    <text evidence="1">Belongs to the peptidase M42 family.</text>
</comment>
<evidence type="ECO:0000256" key="2">
    <source>
        <dbReference type="ARBA" id="ARBA00022438"/>
    </source>
</evidence>
<dbReference type="SUPFAM" id="SSF53187">
    <property type="entry name" value="Zn-dependent exopeptidases"/>
    <property type="match status" value="1"/>
</dbReference>
<evidence type="ECO:0008006" key="8">
    <source>
        <dbReference type="Google" id="ProtNLM"/>
    </source>
</evidence>
<keyword evidence="5" id="KW-0378">Hydrolase</keyword>
<protein>
    <recommendedName>
        <fullName evidence="8">Aminopeptidase</fullName>
    </recommendedName>
</protein>
<dbReference type="PANTHER" id="PTHR32481:SF12">
    <property type="entry name" value="AMINOPEPTIDASE SGCX-RELATED"/>
    <property type="match status" value="1"/>
</dbReference>
<evidence type="ECO:0000256" key="1">
    <source>
        <dbReference type="ARBA" id="ARBA00006272"/>
    </source>
</evidence>
<dbReference type="GO" id="GO:0006508">
    <property type="term" value="P:proteolysis"/>
    <property type="evidence" value="ECO:0007669"/>
    <property type="project" value="UniProtKB-KW"/>
</dbReference>
<name>A0A8S0G499_ECOLX</name>
<evidence type="ECO:0000313" key="6">
    <source>
        <dbReference type="EMBL" id="BBU87077.1"/>
    </source>
</evidence>
<dbReference type="EMBL" id="AP022360">
    <property type="protein sequence ID" value="BBU87077.1"/>
    <property type="molecule type" value="Genomic_DNA"/>
</dbReference>
<dbReference type="Gene3D" id="2.40.30.40">
    <property type="entry name" value="Peptidase M42, domain 2"/>
    <property type="match status" value="1"/>
</dbReference>
<dbReference type="GO" id="GO:0046872">
    <property type="term" value="F:metal ion binding"/>
    <property type="evidence" value="ECO:0007669"/>
    <property type="project" value="UniProtKB-KW"/>
</dbReference>
<accession>A0A8S0G499</accession>
<sequence>MLCEFRRQAKEVWRDRLGNVVARYGSDKPDALRLMIFAHMDEVGFMVRKIEPSGFLRFERVGGPAQVTMAGSIVTLTGDKGPVMGCIGIKSYHFAKGDERTQSPSVDKLWIDIGAKDKDDAIRMGIQVGTPVTLYNPPQLLANDLVCSKALDDAIPTVWAVLPCSV</sequence>
<dbReference type="InterPro" id="IPR008007">
    <property type="entry name" value="Peptidase_M42"/>
</dbReference>
<evidence type="ECO:0000313" key="7">
    <source>
        <dbReference type="Proteomes" id="UP000467488"/>
    </source>
</evidence>
<dbReference type="AlphaFoldDB" id="A0A8S0G499"/>
<evidence type="ECO:0000256" key="5">
    <source>
        <dbReference type="ARBA" id="ARBA00022801"/>
    </source>
</evidence>
<keyword evidence="4" id="KW-0479">Metal-binding</keyword>
<keyword evidence="3" id="KW-0645">Protease</keyword>
<evidence type="ECO:0000256" key="3">
    <source>
        <dbReference type="ARBA" id="ARBA00022670"/>
    </source>
</evidence>
<reference evidence="6 7" key="1">
    <citation type="submission" date="2020-01" db="EMBL/GenBank/DDBJ databases">
        <title>Dynamics of blaIMP-6 dissemination in carbapenem resistant Enterobacteriacea isolated from regional surveillance in Osaka, Japan.</title>
        <authorList>
            <person name="Abe R."/>
            <person name="Akeda Y."/>
            <person name="Sugawara Y."/>
            <person name="Yamamoto N."/>
            <person name="Tomono K."/>
            <person name="Takeuchi D."/>
            <person name="Kawahara R."/>
            <person name="Hamada S."/>
        </authorList>
    </citation>
    <scope>NUCLEOTIDE SEQUENCE [LARGE SCALE GENOMIC DNA]</scope>
    <source>
        <strain evidence="6 7">E300</strain>
    </source>
</reference>
<organism evidence="6 7">
    <name type="scientific">Escherichia coli</name>
    <dbReference type="NCBI Taxonomy" id="562"/>
    <lineage>
        <taxon>Bacteria</taxon>
        <taxon>Pseudomonadati</taxon>
        <taxon>Pseudomonadota</taxon>
        <taxon>Gammaproteobacteria</taxon>
        <taxon>Enterobacterales</taxon>
        <taxon>Enterobacteriaceae</taxon>
        <taxon>Escherichia</taxon>
    </lineage>
</organism>
<dbReference type="InterPro" id="IPR051464">
    <property type="entry name" value="Peptidase_M42_aminopept"/>
</dbReference>
<dbReference type="InterPro" id="IPR023367">
    <property type="entry name" value="Peptidase_M42_dom2"/>
</dbReference>
<dbReference type="Proteomes" id="UP000467488">
    <property type="component" value="Chromosome"/>
</dbReference>
<dbReference type="GO" id="GO:0004177">
    <property type="term" value="F:aminopeptidase activity"/>
    <property type="evidence" value="ECO:0007669"/>
    <property type="project" value="UniProtKB-KW"/>
</dbReference>
<dbReference type="SUPFAM" id="SSF101821">
    <property type="entry name" value="Aminopeptidase/glucanase lid domain"/>
    <property type="match status" value="1"/>
</dbReference>